<accession>A0A1Y5T3R5</accession>
<keyword evidence="3" id="KW-1185">Reference proteome</keyword>
<protein>
    <submittedName>
        <fullName evidence="2">Uncharacterized protein</fullName>
    </submittedName>
</protein>
<evidence type="ECO:0000256" key="1">
    <source>
        <dbReference type="SAM" id="MobiDB-lite"/>
    </source>
</evidence>
<gene>
    <name evidence="2" type="ORF">OCH7691_02357</name>
</gene>
<name>A0A1Y5T3R5_9PROT</name>
<dbReference type="EMBL" id="FWFR01000002">
    <property type="protein sequence ID" value="SLN55042.1"/>
    <property type="molecule type" value="Genomic_DNA"/>
</dbReference>
<organism evidence="2 3">
    <name type="scientific">Oceanibacterium hippocampi</name>
    <dbReference type="NCBI Taxonomy" id="745714"/>
    <lineage>
        <taxon>Bacteria</taxon>
        <taxon>Pseudomonadati</taxon>
        <taxon>Pseudomonadota</taxon>
        <taxon>Alphaproteobacteria</taxon>
        <taxon>Sneathiellales</taxon>
        <taxon>Sneathiellaceae</taxon>
        <taxon>Oceanibacterium</taxon>
    </lineage>
</organism>
<proteinExistence type="predicted"/>
<evidence type="ECO:0000313" key="2">
    <source>
        <dbReference type="EMBL" id="SLN55042.1"/>
    </source>
</evidence>
<feature type="region of interest" description="Disordered" evidence="1">
    <location>
        <begin position="1"/>
        <end position="33"/>
    </location>
</feature>
<evidence type="ECO:0000313" key="3">
    <source>
        <dbReference type="Proteomes" id="UP000193200"/>
    </source>
</evidence>
<dbReference type="InParanoid" id="A0A1Y5T3R5"/>
<sequence length="227" mass="25372">MKRESGGPRPHDEAVSARRTGAPALPAGRPGDAAEFRFEQRIEKALDGVIEPTAKIARLLDLSAELSESWALERLGRRILAVLHDPPRPTLFFDESGALVDRLRQLRALQEAVTECPLPEPVRREIGDRLDAFAVLNLDRQRLFKKLADRRGARPEKALAIVRLWRAGAFTRGAAEAAARREIGRYVRHGRFADDARSCWAAGDSTSAWRELSGGLEELGIRLDRRR</sequence>
<dbReference type="AlphaFoldDB" id="A0A1Y5T3R5"/>
<dbReference type="RefSeq" id="WP_085883721.1">
    <property type="nucleotide sequence ID" value="NZ_FWFR01000002.1"/>
</dbReference>
<dbReference type="Proteomes" id="UP000193200">
    <property type="component" value="Unassembled WGS sequence"/>
</dbReference>
<reference evidence="2 3" key="1">
    <citation type="submission" date="2017-03" db="EMBL/GenBank/DDBJ databases">
        <authorList>
            <person name="Afonso C.L."/>
            <person name="Miller P.J."/>
            <person name="Scott M.A."/>
            <person name="Spackman E."/>
            <person name="Goraichik I."/>
            <person name="Dimitrov K.M."/>
            <person name="Suarez D.L."/>
            <person name="Swayne D.E."/>
        </authorList>
    </citation>
    <scope>NUCLEOTIDE SEQUENCE [LARGE SCALE GENOMIC DNA]</scope>
    <source>
        <strain evidence="2 3">CECT 7691</strain>
    </source>
</reference>
<feature type="compositionally biased region" description="Basic and acidic residues" evidence="1">
    <location>
        <begin position="1"/>
        <end position="16"/>
    </location>
</feature>